<dbReference type="PANTHER" id="PTHR43649">
    <property type="entry name" value="ARABINOSE-BINDING PROTEIN-RELATED"/>
    <property type="match status" value="1"/>
</dbReference>
<dbReference type="EMBL" id="SRYO01000005">
    <property type="protein sequence ID" value="TGY36907.1"/>
    <property type="molecule type" value="Genomic_DNA"/>
</dbReference>
<dbReference type="CDD" id="cd14748">
    <property type="entry name" value="PBP2_UgpB"/>
    <property type="match status" value="1"/>
</dbReference>
<dbReference type="OrthoDB" id="2510110at2"/>
<organism evidence="1 2">
    <name type="scientific">Microbacterium laevaniformans</name>
    <dbReference type="NCBI Taxonomy" id="36807"/>
    <lineage>
        <taxon>Bacteria</taxon>
        <taxon>Bacillati</taxon>
        <taxon>Actinomycetota</taxon>
        <taxon>Actinomycetes</taxon>
        <taxon>Micrococcales</taxon>
        <taxon>Microbacteriaceae</taxon>
        <taxon>Microbacterium</taxon>
    </lineage>
</organism>
<protein>
    <submittedName>
        <fullName evidence="1">ABC transporter substrate-binding protein</fullName>
    </submittedName>
</protein>
<dbReference type="InterPro" id="IPR050490">
    <property type="entry name" value="Bact_solute-bd_prot1"/>
</dbReference>
<dbReference type="SUPFAM" id="SSF53850">
    <property type="entry name" value="Periplasmic binding protein-like II"/>
    <property type="match status" value="1"/>
</dbReference>
<dbReference type="Gene3D" id="3.40.190.10">
    <property type="entry name" value="Periplasmic binding protein-like II"/>
    <property type="match status" value="1"/>
</dbReference>
<name>A0A4S2D5L3_9MICO</name>
<dbReference type="AlphaFoldDB" id="A0A4S2D5L3"/>
<dbReference type="Pfam" id="PF01547">
    <property type="entry name" value="SBP_bac_1"/>
    <property type="match status" value="1"/>
</dbReference>
<comment type="caution">
    <text evidence="1">The sequence shown here is derived from an EMBL/GenBank/DDBJ whole genome shotgun (WGS) entry which is preliminary data.</text>
</comment>
<dbReference type="PANTHER" id="PTHR43649:SF30">
    <property type="entry name" value="ABC TRANSPORTER SUBSTRATE-BINDING PROTEIN"/>
    <property type="match status" value="1"/>
</dbReference>
<dbReference type="InterPro" id="IPR006059">
    <property type="entry name" value="SBP"/>
</dbReference>
<evidence type="ECO:0000313" key="2">
    <source>
        <dbReference type="Proteomes" id="UP000309893"/>
    </source>
</evidence>
<proteinExistence type="predicted"/>
<dbReference type="Proteomes" id="UP000309893">
    <property type="component" value="Unassembled WGS sequence"/>
</dbReference>
<sequence>MTFGESLDMLRKNGVHQFLPSFITRTHAPRRNTMELTTTGRRVLTRAVALSGVLAASVALGGCAAAAPSGPTTITFSYLWGGEEAKALEKIIADFNASQSDIKVVGVSSPDAQKQLTSMSSSNGSFDISDNFGNTVGSWASKGILAPLDDYLAAEKVDTSAFAPASMEQMTFDGKIYALPIAVHTQQLMYNKDLLDKAGVKPPTTMDELADAVKKLTVVDGSGAITQIGLGNPSASTLFTTLGYAFGGTWDGADGKTPTPDDPQNVAALDWYTKTLTDTFGADKIATFASGLGQYMSAQDPFYTGKQAMVVDGEWQAVNIPKVAPNLNWGVIDIPAATPALAGTTQVTTSTLFIPSNSKHKAEAAKFLAYMVQDKPMVDFTLALGNLPSKTALLDDPAYAEIPHFDSWLKALASPNAKSLASQPYSAQYSTDLATAFDDIVRGVTSPDKALASVAGKVSSY</sequence>
<reference evidence="1 2" key="1">
    <citation type="submission" date="2019-04" db="EMBL/GenBank/DDBJ databases">
        <title>Microbes associate with the intestines of laboratory mice.</title>
        <authorList>
            <person name="Navarre W."/>
            <person name="Wong E."/>
            <person name="Huang K."/>
            <person name="Tropini C."/>
            <person name="Ng K."/>
            <person name="Yu B."/>
        </authorList>
    </citation>
    <scope>NUCLEOTIDE SEQUENCE [LARGE SCALE GENOMIC DNA]</scope>
    <source>
        <strain evidence="1 2">NM46_B2-13</strain>
    </source>
</reference>
<gene>
    <name evidence="1" type="ORF">E5344_09885</name>
</gene>
<accession>A0A4S2D5L3</accession>
<evidence type="ECO:0000313" key="1">
    <source>
        <dbReference type="EMBL" id="TGY36907.1"/>
    </source>
</evidence>